<dbReference type="InterPro" id="IPR005545">
    <property type="entry name" value="YCII"/>
</dbReference>
<keyword evidence="5" id="KW-1185">Reference proteome</keyword>
<evidence type="ECO:0000256" key="2">
    <source>
        <dbReference type="SAM" id="MobiDB-lite"/>
    </source>
</evidence>
<dbReference type="InterPro" id="IPR011008">
    <property type="entry name" value="Dimeric_a/b-barrel"/>
</dbReference>
<dbReference type="RefSeq" id="WP_133980692.1">
    <property type="nucleotide sequence ID" value="NZ_SOCE01000001.1"/>
</dbReference>
<comment type="similarity">
    <text evidence="1">Belongs to the YciI family.</text>
</comment>
<gene>
    <name evidence="4" type="ORF">EV138_4443</name>
</gene>
<protein>
    <recommendedName>
        <fullName evidence="3">YCII-related domain-containing protein</fullName>
    </recommendedName>
</protein>
<dbReference type="Gene3D" id="3.30.70.1060">
    <property type="entry name" value="Dimeric alpha+beta barrel"/>
    <property type="match status" value="1"/>
</dbReference>
<evidence type="ECO:0000313" key="4">
    <source>
        <dbReference type="EMBL" id="TDU90842.1"/>
    </source>
</evidence>
<name>A0A4R7TF33_9ACTN</name>
<feature type="region of interest" description="Disordered" evidence="2">
    <location>
        <begin position="95"/>
        <end position="119"/>
    </location>
</feature>
<dbReference type="Proteomes" id="UP000295151">
    <property type="component" value="Unassembled WGS sequence"/>
</dbReference>
<evidence type="ECO:0000256" key="1">
    <source>
        <dbReference type="ARBA" id="ARBA00007689"/>
    </source>
</evidence>
<dbReference type="EMBL" id="SOCE01000001">
    <property type="protein sequence ID" value="TDU90842.1"/>
    <property type="molecule type" value="Genomic_DNA"/>
</dbReference>
<sequence length="119" mass="12504">MAQYAILIYANDSAHALDATAEDLKTHDTHADELTETGAMVAAFALTPREMATSIRGDVVTDGPFVEAKEVVAGFYVIEAPDLDAALEIARRNPATQQGGGVEVRPVHSGGVVAQPAEE</sequence>
<feature type="domain" description="YCII-related" evidence="3">
    <location>
        <begin position="3"/>
        <end position="107"/>
    </location>
</feature>
<proteinExistence type="inferred from homology"/>
<comment type="caution">
    <text evidence="4">The sequence shown here is derived from an EMBL/GenBank/DDBJ whole genome shotgun (WGS) entry which is preliminary data.</text>
</comment>
<dbReference type="PANTHER" id="PTHR35174">
    <property type="entry name" value="BLL7171 PROTEIN-RELATED"/>
    <property type="match status" value="1"/>
</dbReference>
<dbReference type="AlphaFoldDB" id="A0A4R7TF33"/>
<organism evidence="4 5">
    <name type="scientific">Kribbella voronezhensis</name>
    <dbReference type="NCBI Taxonomy" id="2512212"/>
    <lineage>
        <taxon>Bacteria</taxon>
        <taxon>Bacillati</taxon>
        <taxon>Actinomycetota</taxon>
        <taxon>Actinomycetes</taxon>
        <taxon>Propionibacteriales</taxon>
        <taxon>Kribbellaceae</taxon>
        <taxon>Kribbella</taxon>
    </lineage>
</organism>
<dbReference type="SUPFAM" id="SSF54909">
    <property type="entry name" value="Dimeric alpha+beta barrel"/>
    <property type="match status" value="1"/>
</dbReference>
<reference evidence="4 5" key="1">
    <citation type="submission" date="2019-03" db="EMBL/GenBank/DDBJ databases">
        <title>Genomic Encyclopedia of Type Strains, Phase III (KMG-III): the genomes of soil and plant-associated and newly described type strains.</title>
        <authorList>
            <person name="Whitman W."/>
        </authorList>
    </citation>
    <scope>NUCLEOTIDE SEQUENCE [LARGE SCALE GENOMIC DNA]</scope>
    <source>
        <strain evidence="4 5">VKM Ac-2575</strain>
    </source>
</reference>
<evidence type="ECO:0000313" key="5">
    <source>
        <dbReference type="Proteomes" id="UP000295151"/>
    </source>
</evidence>
<dbReference type="PANTHER" id="PTHR35174:SF3">
    <property type="entry name" value="BLL7171 PROTEIN"/>
    <property type="match status" value="1"/>
</dbReference>
<dbReference type="Pfam" id="PF03795">
    <property type="entry name" value="YCII"/>
    <property type="match status" value="1"/>
</dbReference>
<evidence type="ECO:0000259" key="3">
    <source>
        <dbReference type="Pfam" id="PF03795"/>
    </source>
</evidence>
<accession>A0A4R7TF33</accession>
<dbReference type="OrthoDB" id="668782at2"/>